<protein>
    <submittedName>
        <fullName evidence="2">Uncharacterized protein</fullName>
    </submittedName>
</protein>
<gene>
    <name evidence="2" type="ORF">LFA_4012</name>
</gene>
<dbReference type="HOGENOM" id="CLU_3169686_0_0_6"/>
<accession>A0A098G420</accession>
<reference evidence="3" key="1">
    <citation type="submission" date="2014-09" db="EMBL/GenBank/DDBJ databases">
        <authorList>
            <person name="Gomez-Valero L."/>
        </authorList>
    </citation>
    <scope>NUCLEOTIDE SEQUENCE [LARGE SCALE GENOMIC DNA]</scope>
    <source>
        <strain evidence="3">ATCC700992</strain>
    </source>
</reference>
<evidence type="ECO:0000256" key="1">
    <source>
        <dbReference type="SAM" id="MobiDB-lite"/>
    </source>
</evidence>
<evidence type="ECO:0000313" key="2">
    <source>
        <dbReference type="EMBL" id="CEG56726.1"/>
    </source>
</evidence>
<dbReference type="Proteomes" id="UP000032430">
    <property type="component" value="Chromosome I"/>
</dbReference>
<dbReference type="EMBL" id="LN614827">
    <property type="protein sequence ID" value="CEG56726.1"/>
    <property type="molecule type" value="Genomic_DNA"/>
</dbReference>
<feature type="region of interest" description="Disordered" evidence="1">
    <location>
        <begin position="1"/>
        <end position="23"/>
    </location>
</feature>
<evidence type="ECO:0000313" key="3">
    <source>
        <dbReference type="Proteomes" id="UP000032430"/>
    </source>
</evidence>
<dbReference type="AlphaFoldDB" id="A0A098G420"/>
<keyword evidence="3" id="KW-1185">Reference proteome</keyword>
<name>A0A098G420_9GAMM</name>
<proteinExistence type="predicted"/>
<organism evidence="2 3">
    <name type="scientific">Legionella fallonii LLAP-10</name>
    <dbReference type="NCBI Taxonomy" id="1212491"/>
    <lineage>
        <taxon>Bacteria</taxon>
        <taxon>Pseudomonadati</taxon>
        <taxon>Pseudomonadota</taxon>
        <taxon>Gammaproteobacteria</taxon>
        <taxon>Legionellales</taxon>
        <taxon>Legionellaceae</taxon>
        <taxon>Legionella</taxon>
    </lineage>
</organism>
<dbReference type="STRING" id="1212491.LFA_4012"/>
<sequence length="47" mass="5280">MLLGHKNPANSQDRVDKDCMPKGFRKPSKRMDGFMRVCGSLLADKPC</sequence>
<dbReference type="KEGG" id="lfa:LFA_4012"/>